<dbReference type="PROSITE" id="PS50173">
    <property type="entry name" value="UMUC"/>
    <property type="match status" value="1"/>
</dbReference>
<sequence>MKGFAEKFQQYSVDEAFLVPGPEIKSFEEAVLCASKIKDEILKQERITRSVGIGPNKLVAILSNMHFPAGKKERSKLSSIEMKAKSV</sequence>
<dbReference type="HOGENOM" id="CLU_2476081_0_0_2"/>
<name>A0A0E3L1F8_METTE</name>
<evidence type="ECO:0000313" key="2">
    <source>
        <dbReference type="EMBL" id="AKB16286.1"/>
    </source>
</evidence>
<dbReference type="PATRIC" id="fig|1434121.4.peg.2401"/>
<accession>A0A0E3L1F8</accession>
<reference evidence="2 3" key="1">
    <citation type="submission" date="2014-07" db="EMBL/GenBank/DDBJ databases">
        <title>Methanogenic archaea and the global carbon cycle.</title>
        <authorList>
            <person name="Henriksen J.R."/>
            <person name="Luke J."/>
            <person name="Reinhart S."/>
            <person name="Benedict M.N."/>
            <person name="Youngblut N.D."/>
            <person name="Metcalf M.E."/>
            <person name="Whitaker R.J."/>
            <person name="Metcalf W.W."/>
        </authorList>
    </citation>
    <scope>NUCLEOTIDE SEQUENCE [LARGE SCALE GENOMIC DNA]</scope>
    <source>
        <strain evidence="2 3">CHTI-55</strain>
    </source>
</reference>
<dbReference type="InterPro" id="IPR001126">
    <property type="entry name" value="UmuC"/>
</dbReference>
<keyword evidence="2" id="KW-0548">Nucleotidyltransferase</keyword>
<feature type="domain" description="UmuC" evidence="1">
    <location>
        <begin position="1"/>
        <end position="64"/>
    </location>
</feature>
<dbReference type="EMBL" id="CP009502">
    <property type="protein sequence ID" value="AKB16286.1"/>
    <property type="molecule type" value="Genomic_DNA"/>
</dbReference>
<dbReference type="GO" id="GO:0006281">
    <property type="term" value="P:DNA repair"/>
    <property type="evidence" value="ECO:0007669"/>
    <property type="project" value="InterPro"/>
</dbReference>
<dbReference type="Pfam" id="PF00817">
    <property type="entry name" value="IMS"/>
    <property type="match status" value="1"/>
</dbReference>
<proteinExistence type="predicted"/>
<dbReference type="SUPFAM" id="SSF56672">
    <property type="entry name" value="DNA/RNA polymerases"/>
    <property type="match status" value="1"/>
</dbReference>
<dbReference type="EC" id="2.7.7.7" evidence="2"/>
<organism evidence="2 3">
    <name type="scientific">Methanosarcina thermophila CHTI-55</name>
    <dbReference type="NCBI Taxonomy" id="1434121"/>
    <lineage>
        <taxon>Archaea</taxon>
        <taxon>Methanobacteriati</taxon>
        <taxon>Methanobacteriota</taxon>
        <taxon>Stenosarchaea group</taxon>
        <taxon>Methanomicrobia</taxon>
        <taxon>Methanosarcinales</taxon>
        <taxon>Methanosarcinaceae</taxon>
        <taxon>Methanosarcina</taxon>
    </lineage>
</organism>
<evidence type="ECO:0000313" key="3">
    <source>
        <dbReference type="Proteomes" id="UP000056925"/>
    </source>
</evidence>
<dbReference type="Proteomes" id="UP000056925">
    <property type="component" value="Chromosome"/>
</dbReference>
<dbReference type="GO" id="GO:0003887">
    <property type="term" value="F:DNA-directed DNA polymerase activity"/>
    <property type="evidence" value="ECO:0007669"/>
    <property type="project" value="UniProtKB-EC"/>
</dbReference>
<keyword evidence="2" id="KW-0808">Transferase</keyword>
<dbReference type="InterPro" id="IPR043128">
    <property type="entry name" value="Rev_trsase/Diguanyl_cyclase"/>
</dbReference>
<evidence type="ECO:0000259" key="1">
    <source>
        <dbReference type="PROSITE" id="PS50173"/>
    </source>
</evidence>
<dbReference type="KEGG" id="mthe:MSTHC_1968"/>
<protein>
    <submittedName>
        <fullName evidence="2">DNA polymerase IV</fullName>
        <ecNumber evidence="2">2.7.7.7</ecNumber>
    </submittedName>
</protein>
<dbReference type="Gene3D" id="3.30.70.270">
    <property type="match status" value="1"/>
</dbReference>
<dbReference type="AlphaFoldDB" id="A0A0E3L1F8"/>
<gene>
    <name evidence="2" type="ORF">MSTHC_1968</name>
</gene>
<dbReference type="InterPro" id="IPR043502">
    <property type="entry name" value="DNA/RNA_pol_sf"/>
</dbReference>